<dbReference type="Proteomes" id="UP000504637">
    <property type="component" value="Unplaced"/>
</dbReference>
<reference evidence="3" key="3">
    <citation type="submission" date="2025-08" db="UniProtKB">
        <authorList>
            <consortium name="RefSeq"/>
        </authorList>
    </citation>
    <scope>IDENTIFICATION</scope>
    <source>
        <strain evidence="3">CBS 342.82</strain>
    </source>
</reference>
<proteinExistence type="predicted"/>
<evidence type="ECO:0000256" key="1">
    <source>
        <dbReference type="SAM" id="MobiDB-lite"/>
    </source>
</evidence>
<evidence type="ECO:0000313" key="3">
    <source>
        <dbReference type="RefSeq" id="XP_033457129.1"/>
    </source>
</evidence>
<dbReference type="GeneID" id="54366438"/>
<feature type="region of interest" description="Disordered" evidence="1">
    <location>
        <begin position="18"/>
        <end position="141"/>
    </location>
</feature>
<dbReference type="AlphaFoldDB" id="A0A6J3LWS0"/>
<organism evidence="3">
    <name type="scientific">Dissoconium aciculare CBS 342.82</name>
    <dbReference type="NCBI Taxonomy" id="1314786"/>
    <lineage>
        <taxon>Eukaryota</taxon>
        <taxon>Fungi</taxon>
        <taxon>Dikarya</taxon>
        <taxon>Ascomycota</taxon>
        <taxon>Pezizomycotina</taxon>
        <taxon>Dothideomycetes</taxon>
        <taxon>Dothideomycetidae</taxon>
        <taxon>Mycosphaerellales</taxon>
        <taxon>Dissoconiaceae</taxon>
        <taxon>Dissoconium</taxon>
    </lineage>
</organism>
<feature type="compositionally biased region" description="Basic and acidic residues" evidence="1">
    <location>
        <begin position="18"/>
        <end position="30"/>
    </location>
</feature>
<sequence>MDMQDFPCYTCGVKFERSEQRDYHQPRCDRAAPPTWQPRAISHHSEPSWNGSVTSYAPTYQLHGSPPQPVRSIEQQQQQHHHHHLHQQQSHHNLALPPQPDRRASSPIPSLHNISRRGSDSTDKGVDKREQKKNKEKQSRNQHAMVLHCFEDLLQNYINLECKNTQAMGNGNEAGLEIVKIDMYRNVLALLNHFVHRDHMRALQDGTLETWQQEMRQVVNSWHGSENLLYGTWLDESGGRHFEACEHLRGQKRCTRHNHPNWLECRKERHRKKYQQRAHAWRAEQTQQRL</sequence>
<keyword evidence="2" id="KW-1185">Reference proteome</keyword>
<protein>
    <submittedName>
        <fullName evidence="3">Uncharacterized protein</fullName>
    </submittedName>
</protein>
<dbReference type="RefSeq" id="XP_033457129.1">
    <property type="nucleotide sequence ID" value="XM_033608638.1"/>
</dbReference>
<evidence type="ECO:0000313" key="2">
    <source>
        <dbReference type="Proteomes" id="UP000504637"/>
    </source>
</evidence>
<accession>A0A6J3LWS0</accession>
<feature type="compositionally biased region" description="Basic and acidic residues" evidence="1">
    <location>
        <begin position="117"/>
        <end position="130"/>
    </location>
</feature>
<reference evidence="3" key="2">
    <citation type="submission" date="2020-04" db="EMBL/GenBank/DDBJ databases">
        <authorList>
            <consortium name="NCBI Genome Project"/>
        </authorList>
    </citation>
    <scope>NUCLEOTIDE SEQUENCE</scope>
    <source>
        <strain evidence="3">CBS 342.82</strain>
    </source>
</reference>
<gene>
    <name evidence="3" type="ORF">K489DRAFT_46689</name>
</gene>
<feature type="compositionally biased region" description="Polar residues" evidence="1">
    <location>
        <begin position="47"/>
        <end position="58"/>
    </location>
</feature>
<reference evidence="3" key="1">
    <citation type="submission" date="2020-01" db="EMBL/GenBank/DDBJ databases">
        <authorList>
            <consortium name="DOE Joint Genome Institute"/>
            <person name="Haridas S."/>
            <person name="Albert R."/>
            <person name="Binder M."/>
            <person name="Bloem J."/>
            <person name="Labutti K."/>
            <person name="Salamov A."/>
            <person name="Andreopoulos B."/>
            <person name="Baker S.E."/>
            <person name="Barry K."/>
            <person name="Bills G."/>
            <person name="Bluhm B.H."/>
            <person name="Cannon C."/>
            <person name="Castanera R."/>
            <person name="Culley D.E."/>
            <person name="Daum C."/>
            <person name="Ezra D."/>
            <person name="Gonzalez J.B."/>
            <person name="Henrissat B."/>
            <person name="Kuo A."/>
            <person name="Liang C."/>
            <person name="Lipzen A."/>
            <person name="Lutzoni F."/>
            <person name="Magnuson J."/>
            <person name="Mondo S."/>
            <person name="Nolan M."/>
            <person name="Ohm R."/>
            <person name="Pangilinan J."/>
            <person name="Park H.-J."/>
            <person name="Ramirez L."/>
            <person name="Alfaro M."/>
            <person name="Sun H."/>
            <person name="Tritt A."/>
            <person name="Yoshinaga Y."/>
            <person name="Zwiers L.-H."/>
            <person name="Turgeon B.G."/>
            <person name="Goodwin S.B."/>
            <person name="Spatafora J.W."/>
            <person name="Crous P.W."/>
            <person name="Grigoriev I.V."/>
        </authorList>
    </citation>
    <scope>NUCLEOTIDE SEQUENCE</scope>
    <source>
        <strain evidence="3">CBS 342.82</strain>
    </source>
</reference>
<name>A0A6J3LWS0_9PEZI</name>